<evidence type="ECO:0000313" key="4">
    <source>
        <dbReference type="Proteomes" id="UP001517247"/>
    </source>
</evidence>
<evidence type="ECO:0000256" key="1">
    <source>
        <dbReference type="SAM" id="SignalP"/>
    </source>
</evidence>
<organism evidence="3 4">
    <name type="scientific">Pedobacter ureilyticus</name>
    <dbReference type="NCBI Taxonomy" id="1393051"/>
    <lineage>
        <taxon>Bacteria</taxon>
        <taxon>Pseudomonadati</taxon>
        <taxon>Bacteroidota</taxon>
        <taxon>Sphingobacteriia</taxon>
        <taxon>Sphingobacteriales</taxon>
        <taxon>Sphingobacteriaceae</taxon>
        <taxon>Pedobacter</taxon>
    </lineage>
</organism>
<accession>A0ABW9J3C9</accession>
<evidence type="ECO:0000313" key="3">
    <source>
        <dbReference type="EMBL" id="MFN0255029.1"/>
    </source>
</evidence>
<gene>
    <name evidence="3" type="ORF">E6A44_005560</name>
</gene>
<feature type="chain" id="PRO_5045184696" evidence="1">
    <location>
        <begin position="21"/>
        <end position="234"/>
    </location>
</feature>
<dbReference type="Proteomes" id="UP001517247">
    <property type="component" value="Unassembled WGS sequence"/>
</dbReference>
<feature type="domain" description="DUF4397" evidence="2">
    <location>
        <begin position="41"/>
        <end position="154"/>
    </location>
</feature>
<protein>
    <submittedName>
        <fullName evidence="3">DUF4397 domain-containing protein</fullName>
    </submittedName>
</protein>
<name>A0ABW9J3C9_9SPHI</name>
<keyword evidence="1" id="KW-0732">Signal</keyword>
<reference evidence="3 4" key="1">
    <citation type="submission" date="2024-12" db="EMBL/GenBank/DDBJ databases">
        <authorList>
            <person name="Hu S."/>
        </authorList>
    </citation>
    <scope>NUCLEOTIDE SEQUENCE [LARGE SCALE GENOMIC DNA]</scope>
    <source>
        <strain evidence="3 4">THG-T11</strain>
    </source>
</reference>
<dbReference type="RefSeq" id="WP_138722175.1">
    <property type="nucleotide sequence ID" value="NZ_SSHJ02000005.1"/>
</dbReference>
<dbReference type="InterPro" id="IPR025510">
    <property type="entry name" value="DUF4397"/>
</dbReference>
<dbReference type="PROSITE" id="PS51257">
    <property type="entry name" value="PROKAR_LIPOPROTEIN"/>
    <property type="match status" value="1"/>
</dbReference>
<dbReference type="EMBL" id="SSHJ02000005">
    <property type="protein sequence ID" value="MFN0255029.1"/>
    <property type="molecule type" value="Genomic_DNA"/>
</dbReference>
<keyword evidence="4" id="KW-1185">Reference proteome</keyword>
<comment type="caution">
    <text evidence="3">The sequence shown here is derived from an EMBL/GenBank/DDBJ whole genome shotgun (WGS) entry which is preliminary data.</text>
</comment>
<sequence>MNTTRTKISFKILYALVAVAAISLISACGKGDNQITEYGSLSIYNASPSSTTYDVYVNNSKVNSNALPYAGGVKYLQLTTGSYETKFTIASETASIYTKTGITVNNNAFSTLYLTGTTGNFDGLLLADEVVGAAADKAHVRFVNLSPDASALDLHIKDATSNLTSNKAYKAYSGFIAVDAGAKVFEIKETSSGTVKTTVERTLANGTFYTIIAGGKVTPGTNERPFNGQVIQHQ</sequence>
<proteinExistence type="predicted"/>
<evidence type="ECO:0000259" key="2">
    <source>
        <dbReference type="Pfam" id="PF14344"/>
    </source>
</evidence>
<dbReference type="Pfam" id="PF14344">
    <property type="entry name" value="DUF4397"/>
    <property type="match status" value="1"/>
</dbReference>
<feature type="signal peptide" evidence="1">
    <location>
        <begin position="1"/>
        <end position="20"/>
    </location>
</feature>